<comment type="caution">
    <text evidence="2">The sequence shown here is derived from an EMBL/GenBank/DDBJ whole genome shotgun (WGS) entry which is preliminary data.</text>
</comment>
<dbReference type="Gene3D" id="3.40.50.1000">
    <property type="entry name" value="HAD superfamily/HAD-like"/>
    <property type="match status" value="1"/>
</dbReference>
<dbReference type="PANTHER" id="PTHR43316">
    <property type="entry name" value="HYDROLASE, HALOACID DELAHOGENASE-RELATED"/>
    <property type="match status" value="1"/>
</dbReference>
<organism evidence="2 3">
    <name type="scientific">Candidatus Borkfalkia faecipullorum</name>
    <dbReference type="NCBI Taxonomy" id="2838510"/>
    <lineage>
        <taxon>Bacteria</taxon>
        <taxon>Bacillati</taxon>
        <taxon>Bacillota</taxon>
        <taxon>Clostridia</taxon>
        <taxon>Christensenellales</taxon>
        <taxon>Christensenellaceae</taxon>
        <taxon>Candidatus Borkfalkia</taxon>
    </lineage>
</organism>
<dbReference type="Proteomes" id="UP000824204">
    <property type="component" value="Unassembled WGS sequence"/>
</dbReference>
<accession>A0A9D1V8G5</accession>
<dbReference type="EMBL" id="DXFX01000068">
    <property type="protein sequence ID" value="HIX07833.1"/>
    <property type="molecule type" value="Genomic_DNA"/>
</dbReference>
<reference evidence="2" key="2">
    <citation type="submission" date="2021-04" db="EMBL/GenBank/DDBJ databases">
        <authorList>
            <person name="Gilroy R."/>
        </authorList>
    </citation>
    <scope>NUCLEOTIDE SEQUENCE</scope>
    <source>
        <strain evidence="2">811</strain>
    </source>
</reference>
<dbReference type="Gene3D" id="1.10.150.750">
    <property type="match status" value="1"/>
</dbReference>
<keyword evidence="1 2" id="KW-0378">Hydrolase</keyword>
<evidence type="ECO:0000313" key="2">
    <source>
        <dbReference type="EMBL" id="HIX07833.1"/>
    </source>
</evidence>
<dbReference type="InterPro" id="IPR036412">
    <property type="entry name" value="HAD-like_sf"/>
</dbReference>
<dbReference type="PANTHER" id="PTHR43316:SF3">
    <property type="entry name" value="HALOACID DEHALOGENASE, TYPE II (AFU_ORTHOLOGUE AFUA_2G07750)-RELATED"/>
    <property type="match status" value="1"/>
</dbReference>
<dbReference type="InterPro" id="IPR023214">
    <property type="entry name" value="HAD_sf"/>
</dbReference>
<evidence type="ECO:0000313" key="3">
    <source>
        <dbReference type="Proteomes" id="UP000824204"/>
    </source>
</evidence>
<protein>
    <submittedName>
        <fullName evidence="2">HAD family hydrolase</fullName>
    </submittedName>
</protein>
<dbReference type="AlphaFoldDB" id="A0A9D1V8G5"/>
<sequence>MKAVLLDFYGTVVHEAYELLDHIAEVFQRAGAQVTAQEVGDQWWQNFSRECDLACGKSFRLQKELYASVLEKLQQKFGVRVEAPALIKEIVEFSVSSKPFEDSLRFIEECPIPCYILSNIDTAELVTMIGKIGIAPKGFYTSEMARAYKPAPEIFLKGLSYFGLNAADVVYAGDSLRNDYWGARGAGMKSVWLNRLGQPVPQGVVALPDLYSLLAKLSDL</sequence>
<name>A0A9D1V8G5_9FIRM</name>
<reference evidence="2" key="1">
    <citation type="journal article" date="2021" name="PeerJ">
        <title>Extensive microbial diversity within the chicken gut microbiome revealed by metagenomics and culture.</title>
        <authorList>
            <person name="Gilroy R."/>
            <person name="Ravi A."/>
            <person name="Getino M."/>
            <person name="Pursley I."/>
            <person name="Horton D.L."/>
            <person name="Alikhan N.F."/>
            <person name="Baker D."/>
            <person name="Gharbi K."/>
            <person name="Hall N."/>
            <person name="Watson M."/>
            <person name="Adriaenssens E.M."/>
            <person name="Foster-Nyarko E."/>
            <person name="Jarju S."/>
            <person name="Secka A."/>
            <person name="Antonio M."/>
            <person name="Oren A."/>
            <person name="Chaudhuri R.R."/>
            <person name="La Ragione R."/>
            <person name="Hildebrand F."/>
            <person name="Pallen M.J."/>
        </authorList>
    </citation>
    <scope>NUCLEOTIDE SEQUENCE</scope>
    <source>
        <strain evidence="2">811</strain>
    </source>
</reference>
<dbReference type="SUPFAM" id="SSF56784">
    <property type="entry name" value="HAD-like"/>
    <property type="match status" value="1"/>
</dbReference>
<gene>
    <name evidence="2" type="ORF">H9741_05145</name>
</gene>
<dbReference type="GO" id="GO:0016787">
    <property type="term" value="F:hydrolase activity"/>
    <property type="evidence" value="ECO:0007669"/>
    <property type="project" value="UniProtKB-KW"/>
</dbReference>
<dbReference type="SFLD" id="SFLDG01129">
    <property type="entry name" value="C1.5:_HAD__Beta-PGM__Phosphata"/>
    <property type="match status" value="1"/>
</dbReference>
<evidence type="ECO:0000256" key="1">
    <source>
        <dbReference type="ARBA" id="ARBA00022801"/>
    </source>
</evidence>
<dbReference type="SFLD" id="SFLDS00003">
    <property type="entry name" value="Haloacid_Dehalogenase"/>
    <property type="match status" value="1"/>
</dbReference>
<dbReference type="InterPro" id="IPR051540">
    <property type="entry name" value="S-2-haloacid_dehalogenase"/>
</dbReference>
<proteinExistence type="predicted"/>
<dbReference type="Pfam" id="PF00702">
    <property type="entry name" value="Hydrolase"/>
    <property type="match status" value="1"/>
</dbReference>